<feature type="signal peptide" evidence="2">
    <location>
        <begin position="1"/>
        <end position="25"/>
    </location>
</feature>
<dbReference type="EMBL" id="ADLO01000099">
    <property type="protein sequence ID" value="KGF53970.1"/>
    <property type="molecule type" value="Genomic_DNA"/>
</dbReference>
<keyword evidence="4" id="KW-1185">Reference proteome</keyword>
<keyword evidence="2" id="KW-0732">Signal</keyword>
<dbReference type="HOGENOM" id="CLU_1783995_0_0_9"/>
<name>A0A096B4J1_FLAPL</name>
<dbReference type="AlphaFoldDB" id="A0A096B4J1"/>
<protein>
    <recommendedName>
        <fullName evidence="5">Sialidase domain-containing protein</fullName>
    </recommendedName>
</protein>
<feature type="chain" id="PRO_5039098508" description="Sialidase domain-containing protein" evidence="2">
    <location>
        <begin position="26"/>
        <end position="145"/>
    </location>
</feature>
<evidence type="ECO:0008006" key="5">
    <source>
        <dbReference type="Google" id="ProtNLM"/>
    </source>
</evidence>
<comment type="caution">
    <text evidence="3">The sequence shown here is derived from an EMBL/GenBank/DDBJ whole genome shotgun (WGS) entry which is preliminary data.</text>
</comment>
<evidence type="ECO:0000313" key="3">
    <source>
        <dbReference type="EMBL" id="KGF53970.1"/>
    </source>
</evidence>
<proteinExistence type="predicted"/>
<dbReference type="eggNOG" id="ENOG502ZIGC">
    <property type="taxonomic scope" value="Bacteria"/>
</dbReference>
<feature type="region of interest" description="Disordered" evidence="1">
    <location>
        <begin position="126"/>
        <end position="145"/>
    </location>
</feature>
<dbReference type="Proteomes" id="UP000029585">
    <property type="component" value="Unassembled WGS sequence"/>
</dbReference>
<reference evidence="3 4" key="1">
    <citation type="submission" date="2011-08" db="EMBL/GenBank/DDBJ databases">
        <title>The Genome Sequence of Clostridium orbiscindens 1_3_50AFAA.</title>
        <authorList>
            <consortium name="The Broad Institute Genome Sequencing Platform"/>
            <person name="Earl A."/>
            <person name="Ward D."/>
            <person name="Feldgarden M."/>
            <person name="Gevers D."/>
            <person name="Daigneault M."/>
            <person name="Strauss J."/>
            <person name="Allen-Vercoe E."/>
            <person name="Young S.K."/>
            <person name="Zeng Q."/>
            <person name="Gargeya S."/>
            <person name="Fitzgerald M."/>
            <person name="Haas B."/>
            <person name="Abouelleil A."/>
            <person name="Alvarado L."/>
            <person name="Arachchi H.M."/>
            <person name="Berlin A."/>
            <person name="Brown A."/>
            <person name="Chapman S.B."/>
            <person name="Chen Z."/>
            <person name="Dunbar C."/>
            <person name="Freedman E."/>
            <person name="Gearin G."/>
            <person name="Gellesch M."/>
            <person name="Goldberg J."/>
            <person name="Griggs A."/>
            <person name="Gujja S."/>
            <person name="Heiman D."/>
            <person name="Howarth C."/>
            <person name="Larson L."/>
            <person name="Lui A."/>
            <person name="MacDonald P.J.P."/>
            <person name="Montmayeur A."/>
            <person name="Murphy C."/>
            <person name="Neiman D."/>
            <person name="Pearson M."/>
            <person name="Priest M."/>
            <person name="Roberts A."/>
            <person name="Saif S."/>
            <person name="Shea T."/>
            <person name="Shenoy N."/>
            <person name="Sisk P."/>
            <person name="Stolte C."/>
            <person name="Sykes S."/>
            <person name="Wortman J."/>
            <person name="Nusbaum C."/>
            <person name="Birren B."/>
        </authorList>
    </citation>
    <scope>NUCLEOTIDE SEQUENCE [LARGE SCALE GENOMIC DNA]</scope>
    <source>
        <strain evidence="3 4">1_3_50AFAA</strain>
    </source>
</reference>
<gene>
    <name evidence="3" type="ORF">HMPREF9460_03220</name>
</gene>
<organism evidence="3 4">
    <name type="scientific">Flavonifractor plautii 1_3_50AFAA</name>
    <dbReference type="NCBI Taxonomy" id="742738"/>
    <lineage>
        <taxon>Bacteria</taxon>
        <taxon>Bacillati</taxon>
        <taxon>Bacillota</taxon>
        <taxon>Clostridia</taxon>
        <taxon>Eubacteriales</taxon>
        <taxon>Oscillospiraceae</taxon>
        <taxon>Flavonifractor</taxon>
    </lineage>
</organism>
<dbReference type="RefSeq" id="WP_044942569.1">
    <property type="nucleotide sequence ID" value="NZ_KN174165.1"/>
</dbReference>
<accession>A0A096B4J1</accession>
<sequence length="145" mass="15758">MKKSLRCICAAIFALAFCTGFVIHASAVERASSYLTRYSATLFAGDRGAVEITISVVANQRVSELGASYILLEESDDGGRTWSTAKEYEGESWMTAENRSSYSRTLSYQGTIGHQYRVTADVFAEDEDGGDSRTTPTSAAITAKR</sequence>
<feature type="compositionally biased region" description="Polar residues" evidence="1">
    <location>
        <begin position="132"/>
        <end position="145"/>
    </location>
</feature>
<evidence type="ECO:0000256" key="1">
    <source>
        <dbReference type="SAM" id="MobiDB-lite"/>
    </source>
</evidence>
<evidence type="ECO:0000313" key="4">
    <source>
        <dbReference type="Proteomes" id="UP000029585"/>
    </source>
</evidence>
<evidence type="ECO:0000256" key="2">
    <source>
        <dbReference type="SAM" id="SignalP"/>
    </source>
</evidence>